<feature type="compositionally biased region" description="Basic and acidic residues" evidence="11">
    <location>
        <begin position="309"/>
        <end position="322"/>
    </location>
</feature>
<evidence type="ECO:0000256" key="11">
    <source>
        <dbReference type="SAM" id="MobiDB-lite"/>
    </source>
</evidence>
<dbReference type="PROSITE" id="PS00107">
    <property type="entry name" value="PROTEIN_KINASE_ATP"/>
    <property type="match status" value="1"/>
</dbReference>
<protein>
    <recommendedName>
        <fullName evidence="2">cyclin-dependent kinase</fullName>
        <ecNumber evidence="2">2.7.11.22</ecNumber>
    </recommendedName>
</protein>
<dbReference type="FunFam" id="1.10.510.10:FF:000440">
    <property type="entry name" value="Serine/threonine-protein kinase bur1"/>
    <property type="match status" value="1"/>
</dbReference>
<keyword evidence="5 10" id="KW-0547">Nucleotide-binding</keyword>
<keyword evidence="14" id="KW-1185">Reference proteome</keyword>
<feature type="compositionally biased region" description="Basic residues" evidence="11">
    <location>
        <begin position="222"/>
        <end position="231"/>
    </location>
</feature>
<gene>
    <name evidence="13" type="ORF">B0J11DRAFT_157084</name>
</gene>
<keyword evidence="4" id="KW-0808">Transferase</keyword>
<feature type="compositionally biased region" description="Polar residues" evidence="11">
    <location>
        <begin position="405"/>
        <end position="427"/>
    </location>
</feature>
<dbReference type="InterPro" id="IPR017441">
    <property type="entry name" value="Protein_kinase_ATP_BS"/>
</dbReference>
<evidence type="ECO:0000256" key="3">
    <source>
        <dbReference type="ARBA" id="ARBA00022527"/>
    </source>
</evidence>
<evidence type="ECO:0000256" key="6">
    <source>
        <dbReference type="ARBA" id="ARBA00022777"/>
    </source>
</evidence>
<comment type="similarity">
    <text evidence="1">Belongs to the protein kinase superfamily. CMGC Ser/Thr protein kinase family. CDC2/CDKX subfamily.</text>
</comment>
<dbReference type="Gene3D" id="1.10.510.10">
    <property type="entry name" value="Transferase(Phosphotransferase) domain 1"/>
    <property type="match status" value="1"/>
</dbReference>
<dbReference type="CDD" id="cd07840">
    <property type="entry name" value="STKc_CDK9_like"/>
    <property type="match status" value="1"/>
</dbReference>
<evidence type="ECO:0000313" key="14">
    <source>
        <dbReference type="Proteomes" id="UP000700596"/>
    </source>
</evidence>
<evidence type="ECO:0000313" key="13">
    <source>
        <dbReference type="EMBL" id="KAH7135295.1"/>
    </source>
</evidence>
<keyword evidence="3" id="KW-0723">Serine/threonine-protein kinase</keyword>
<dbReference type="PANTHER" id="PTHR24056:SF546">
    <property type="entry name" value="CYCLIN-DEPENDENT KINASE 12"/>
    <property type="match status" value="1"/>
</dbReference>
<feature type="compositionally biased region" description="Basic and acidic residues" evidence="11">
    <location>
        <begin position="74"/>
        <end position="83"/>
    </location>
</feature>
<feature type="compositionally biased region" description="Basic residues" evidence="11">
    <location>
        <begin position="267"/>
        <end position="308"/>
    </location>
</feature>
<dbReference type="FunFam" id="3.30.200.20:FF:000270">
    <property type="entry name" value="Serine/threonine-protein kinase bur1"/>
    <property type="match status" value="1"/>
</dbReference>
<sequence length="1298" mass="151441">MAGLRRAQDIDQWRPEETSIRDSRDRERERDRPRDRAIDSRAVSPVPRAARDDRRRDTHDDNDTRSSAKHVRERSRERSLSKDRTRRRSRGDSREDDRYRPSRGRAAVSPDKVSHARHHEHHRHHHHHRDTSPSPKRRRTRSPSRDRDSHRRTKRKSSRSSYRSPSRSRHTDTAHRPAERNHSQRPSRSDRERPARRLSPASHIPPLSSRRRSPSEESRYRTVSHRGRKRSQSADRRSRREETPRRHSPTRHHRRHRTPSVEDRERARKRKDKARSRSHSHSHIRHAHSKSPRRKRSPSLIRRRSPHRTHSERESPRRDSSSRKPLRNRRPSLSRSPPPKTKRTNTSDKEHANNKSAGGNHTTSRRASPLPESGYTSDTRSKEGEETMRGAYHQQGRPQRPGLDTHSNYHSPSYTANQFSPQGQSPYQGGRGSYGGHQNYPAQGSPVHGYSPNQSPFQQNSHNYSPHGQYNNQPYQGSAAQTGYPTSPYRGGFRGNHISGPDRRLSGPSSTPAYTAAPVGRGRGGGTQFSNLSWTPSSGTRGGRQATEAPRYTAATVPGKLTSTSESSTSAVDADDNPFRPSKEMRVEDEGSKEEKKMPPPTSKPATASSQPKGFSFSLKTKVSLPTTSSQTIVSEAPPKEKESVLEAKTKTPPRENSSRYTESRTDRDREPERPRDRDYDREHDRERDRERDRDRGRDYRERDRRYDTYDKQHSTFYERRDPRDVRDSRDSRDARPRDPRDSRDTRERDIRDTRDPRERDPRDIRDIRDARERDPRDIRDVRDRDPRDVRDDRDSIYYRDRERDRERDYREGRDARDLRDPRDTRDIRDSRDSRDLRNPRELQDSRDVREARDTRDIRDSRDTRDTRDYRDRDRREPYPSRRPDTRVDNRPDSRPDSRNERREPQPDTPKTKIIKKTRVKPRPTLPPEFLTSDSVYYRKPGNESVVGSGTYGKVFKAIHVYTKDEVALKKIRMEGERDGFPVTAIREVKLLQSLNHENVVKLREVMVEKNDCYMVFEYLSHDLTGLLNHPTFKLDQAMKKDLAKQLFEGLDYLHRRGVLHRDIKAANILVSNTGQLKLADFGLARFYAKRSKLDYTNRVITIWYRSPELLLGETQYGPAVDIWSAACVLVEIFTRHAIFPGDGGEINQLDKIYNVLGTPTVQDWPGIIDMQWFELLRPTERKTSTFAEKYKDRVTPAAFELLSAMFLFDPIARPSASDVLEHPYFASEAPAPRRAEALKELEGDWHEFESKALRKEKEKQDKEARRAAAKEREGEKRRAEEGASGEREVKRVKTDDT</sequence>
<dbReference type="GO" id="GO:0008024">
    <property type="term" value="C:cyclin/CDK positive transcription elongation factor complex"/>
    <property type="evidence" value="ECO:0007669"/>
    <property type="project" value="TreeGrafter"/>
</dbReference>
<feature type="compositionally biased region" description="Polar residues" evidence="11">
    <location>
        <begin position="451"/>
        <end position="485"/>
    </location>
</feature>
<proteinExistence type="inferred from homology"/>
<evidence type="ECO:0000256" key="10">
    <source>
        <dbReference type="PROSITE-ProRule" id="PRU10141"/>
    </source>
</evidence>
<evidence type="ECO:0000256" key="5">
    <source>
        <dbReference type="ARBA" id="ARBA00022741"/>
    </source>
</evidence>
<feature type="compositionally biased region" description="Polar residues" evidence="11">
    <location>
        <begin position="354"/>
        <end position="366"/>
    </location>
</feature>
<dbReference type="PROSITE" id="PS50011">
    <property type="entry name" value="PROTEIN_KINASE_DOM"/>
    <property type="match status" value="1"/>
</dbReference>
<feature type="compositionally biased region" description="Polar residues" evidence="11">
    <location>
        <begin position="618"/>
        <end position="634"/>
    </location>
</feature>
<dbReference type="Pfam" id="PF00069">
    <property type="entry name" value="Pkinase"/>
    <property type="match status" value="1"/>
</dbReference>
<evidence type="ECO:0000256" key="1">
    <source>
        <dbReference type="ARBA" id="ARBA00006485"/>
    </source>
</evidence>
<feature type="compositionally biased region" description="Basic and acidic residues" evidence="11">
    <location>
        <begin position="49"/>
        <end position="66"/>
    </location>
</feature>
<feature type="compositionally biased region" description="Polar residues" evidence="11">
    <location>
        <begin position="528"/>
        <end position="539"/>
    </location>
</feature>
<feature type="region of interest" description="Disordered" evidence="11">
    <location>
        <begin position="803"/>
        <end position="933"/>
    </location>
</feature>
<keyword evidence="6" id="KW-0418">Kinase</keyword>
<feature type="compositionally biased region" description="Basic and acidic residues" evidence="11">
    <location>
        <begin position="169"/>
        <end position="195"/>
    </location>
</feature>
<comment type="catalytic activity">
    <reaction evidence="8">
        <text>L-threonyl-[protein] + ATP = O-phospho-L-threonyl-[protein] + ADP + H(+)</text>
        <dbReference type="Rhea" id="RHEA:46608"/>
        <dbReference type="Rhea" id="RHEA-COMP:11060"/>
        <dbReference type="Rhea" id="RHEA-COMP:11605"/>
        <dbReference type="ChEBI" id="CHEBI:15378"/>
        <dbReference type="ChEBI" id="CHEBI:30013"/>
        <dbReference type="ChEBI" id="CHEBI:30616"/>
        <dbReference type="ChEBI" id="CHEBI:61977"/>
        <dbReference type="ChEBI" id="CHEBI:456216"/>
        <dbReference type="EC" id="2.7.11.22"/>
    </reaction>
</comment>
<feature type="compositionally biased region" description="Basic and acidic residues" evidence="11">
    <location>
        <begin position="803"/>
        <end position="906"/>
    </location>
</feature>
<feature type="compositionally biased region" description="Basic residues" evidence="11">
    <location>
        <begin position="115"/>
        <end position="142"/>
    </location>
</feature>
<evidence type="ECO:0000256" key="9">
    <source>
        <dbReference type="ARBA" id="ARBA00048367"/>
    </source>
</evidence>
<dbReference type="GO" id="GO:0032968">
    <property type="term" value="P:positive regulation of transcription elongation by RNA polymerase II"/>
    <property type="evidence" value="ECO:0007669"/>
    <property type="project" value="TreeGrafter"/>
</dbReference>
<feature type="binding site" evidence="10">
    <location>
        <position position="970"/>
    </location>
    <ligand>
        <name>ATP</name>
        <dbReference type="ChEBI" id="CHEBI:30616"/>
    </ligand>
</feature>
<dbReference type="PROSITE" id="PS00108">
    <property type="entry name" value="PROTEIN_KINASE_ST"/>
    <property type="match status" value="1"/>
</dbReference>
<comment type="caution">
    <text evidence="13">The sequence shown here is derived from an EMBL/GenBank/DDBJ whole genome shotgun (WGS) entry which is preliminary data.</text>
</comment>
<keyword evidence="7 10" id="KW-0067">ATP-binding</keyword>
<accession>A0A9P9ECD5</accession>
<evidence type="ECO:0000256" key="4">
    <source>
        <dbReference type="ARBA" id="ARBA00022679"/>
    </source>
</evidence>
<dbReference type="InterPro" id="IPR000719">
    <property type="entry name" value="Prot_kinase_dom"/>
</dbReference>
<reference evidence="13" key="1">
    <citation type="journal article" date="2021" name="Nat. Commun.">
        <title>Genetic determinants of endophytism in the Arabidopsis root mycobiome.</title>
        <authorList>
            <person name="Mesny F."/>
            <person name="Miyauchi S."/>
            <person name="Thiergart T."/>
            <person name="Pickel B."/>
            <person name="Atanasova L."/>
            <person name="Karlsson M."/>
            <person name="Huettel B."/>
            <person name="Barry K.W."/>
            <person name="Haridas S."/>
            <person name="Chen C."/>
            <person name="Bauer D."/>
            <person name="Andreopoulos W."/>
            <person name="Pangilinan J."/>
            <person name="LaButti K."/>
            <person name="Riley R."/>
            <person name="Lipzen A."/>
            <person name="Clum A."/>
            <person name="Drula E."/>
            <person name="Henrissat B."/>
            <person name="Kohler A."/>
            <person name="Grigoriev I.V."/>
            <person name="Martin F.M."/>
            <person name="Hacquard S."/>
        </authorList>
    </citation>
    <scope>NUCLEOTIDE SEQUENCE</scope>
    <source>
        <strain evidence="13">MPI-CAGE-CH-0243</strain>
    </source>
</reference>
<dbReference type="InterPro" id="IPR050108">
    <property type="entry name" value="CDK"/>
</dbReference>
<evidence type="ECO:0000259" key="12">
    <source>
        <dbReference type="PROSITE" id="PS50011"/>
    </source>
</evidence>
<comment type="catalytic activity">
    <reaction evidence="9">
        <text>L-seryl-[protein] + ATP = O-phospho-L-seryl-[protein] + ADP + H(+)</text>
        <dbReference type="Rhea" id="RHEA:17989"/>
        <dbReference type="Rhea" id="RHEA-COMP:9863"/>
        <dbReference type="Rhea" id="RHEA-COMP:11604"/>
        <dbReference type="ChEBI" id="CHEBI:15378"/>
        <dbReference type="ChEBI" id="CHEBI:29999"/>
        <dbReference type="ChEBI" id="CHEBI:30616"/>
        <dbReference type="ChEBI" id="CHEBI:83421"/>
        <dbReference type="ChEBI" id="CHEBI:456216"/>
        <dbReference type="EC" id="2.7.11.22"/>
    </reaction>
</comment>
<dbReference type="OrthoDB" id="204883at2759"/>
<feature type="compositionally biased region" description="Basic and acidic residues" evidence="11">
    <location>
        <begin position="379"/>
        <end position="388"/>
    </location>
</feature>
<evidence type="ECO:0000256" key="7">
    <source>
        <dbReference type="ARBA" id="ARBA00022840"/>
    </source>
</evidence>
<dbReference type="GO" id="GO:0005524">
    <property type="term" value="F:ATP binding"/>
    <property type="evidence" value="ECO:0007669"/>
    <property type="project" value="UniProtKB-UniRule"/>
</dbReference>
<feature type="region of interest" description="Disordered" evidence="11">
    <location>
        <begin position="1"/>
        <end position="791"/>
    </location>
</feature>
<feature type="compositionally biased region" description="Polar residues" evidence="11">
    <location>
        <begin position="561"/>
        <end position="571"/>
    </location>
</feature>
<dbReference type="Gene3D" id="3.30.200.20">
    <property type="entry name" value="Phosphorylase Kinase, domain 1"/>
    <property type="match status" value="1"/>
</dbReference>
<dbReference type="EC" id="2.7.11.22" evidence="2"/>
<evidence type="ECO:0000256" key="8">
    <source>
        <dbReference type="ARBA" id="ARBA00047811"/>
    </source>
</evidence>
<name>A0A9P9ECD5_9PLEO</name>
<dbReference type="EMBL" id="JAGMWT010000002">
    <property type="protein sequence ID" value="KAH7135295.1"/>
    <property type="molecule type" value="Genomic_DNA"/>
</dbReference>
<dbReference type="InterPro" id="IPR011009">
    <property type="entry name" value="Kinase-like_dom_sf"/>
</dbReference>
<feature type="domain" description="Protein kinase" evidence="12">
    <location>
        <begin position="941"/>
        <end position="1226"/>
    </location>
</feature>
<evidence type="ECO:0000256" key="2">
    <source>
        <dbReference type="ARBA" id="ARBA00012425"/>
    </source>
</evidence>
<dbReference type="GO" id="GO:0030332">
    <property type="term" value="F:cyclin binding"/>
    <property type="evidence" value="ECO:0007669"/>
    <property type="project" value="TreeGrafter"/>
</dbReference>
<feature type="region of interest" description="Disordered" evidence="11">
    <location>
        <begin position="1253"/>
        <end position="1298"/>
    </location>
</feature>
<dbReference type="Proteomes" id="UP000700596">
    <property type="component" value="Unassembled WGS sequence"/>
</dbReference>
<dbReference type="SMART" id="SM00220">
    <property type="entry name" value="S_TKc"/>
    <property type="match status" value="1"/>
</dbReference>
<feature type="compositionally biased region" description="Basic and acidic residues" evidence="11">
    <location>
        <begin position="232"/>
        <end position="245"/>
    </location>
</feature>
<dbReference type="PANTHER" id="PTHR24056">
    <property type="entry name" value="CELL DIVISION PROTEIN KINASE"/>
    <property type="match status" value="1"/>
</dbReference>
<dbReference type="GO" id="GO:0008353">
    <property type="term" value="F:RNA polymerase II CTD heptapeptide repeat kinase activity"/>
    <property type="evidence" value="ECO:0007669"/>
    <property type="project" value="TreeGrafter"/>
</dbReference>
<feature type="compositionally biased region" description="Basic and acidic residues" evidence="11">
    <location>
        <begin position="577"/>
        <end position="598"/>
    </location>
</feature>
<feature type="compositionally biased region" description="Basic residues" evidence="11">
    <location>
        <begin position="913"/>
        <end position="922"/>
    </location>
</feature>
<feature type="compositionally biased region" description="Basic and acidic residues" evidence="11">
    <location>
        <begin position="90"/>
        <end position="100"/>
    </location>
</feature>
<feature type="compositionally biased region" description="Basic and acidic residues" evidence="11">
    <location>
        <begin position="1"/>
        <end position="39"/>
    </location>
</feature>
<dbReference type="GO" id="GO:0004693">
    <property type="term" value="F:cyclin-dependent protein serine/threonine kinase activity"/>
    <property type="evidence" value="ECO:0007669"/>
    <property type="project" value="UniProtKB-EC"/>
</dbReference>
<feature type="compositionally biased region" description="Basic residues" evidence="11">
    <location>
        <begin position="246"/>
        <end position="258"/>
    </location>
</feature>
<organism evidence="13 14">
    <name type="scientific">Dendryphion nanum</name>
    <dbReference type="NCBI Taxonomy" id="256645"/>
    <lineage>
        <taxon>Eukaryota</taxon>
        <taxon>Fungi</taxon>
        <taxon>Dikarya</taxon>
        <taxon>Ascomycota</taxon>
        <taxon>Pezizomycotina</taxon>
        <taxon>Dothideomycetes</taxon>
        <taxon>Pleosporomycetidae</taxon>
        <taxon>Pleosporales</taxon>
        <taxon>Torulaceae</taxon>
        <taxon>Dendryphion</taxon>
    </lineage>
</organism>
<feature type="compositionally biased region" description="Basic and acidic residues" evidence="11">
    <location>
        <begin position="638"/>
        <end position="791"/>
    </location>
</feature>
<dbReference type="InterPro" id="IPR008271">
    <property type="entry name" value="Ser/Thr_kinase_AS"/>
</dbReference>
<dbReference type="SUPFAM" id="SSF56112">
    <property type="entry name" value="Protein kinase-like (PK-like)"/>
    <property type="match status" value="1"/>
</dbReference>